<name>A0A7Y9E717_9ACTN</name>
<keyword evidence="2" id="KW-1185">Reference proteome</keyword>
<gene>
    <name evidence="1" type="ORF">BJZ21_002275</name>
</gene>
<reference evidence="1 2" key="1">
    <citation type="submission" date="2020-07" db="EMBL/GenBank/DDBJ databases">
        <title>Sequencing the genomes of 1000 actinobacteria strains.</title>
        <authorList>
            <person name="Klenk H.-P."/>
        </authorList>
    </citation>
    <scope>NUCLEOTIDE SEQUENCE [LARGE SCALE GENOMIC DNA]</scope>
    <source>
        <strain evidence="1 2">DSM 21350</strain>
    </source>
</reference>
<evidence type="ECO:0000313" key="1">
    <source>
        <dbReference type="EMBL" id="NYD42192.1"/>
    </source>
</evidence>
<dbReference type="Proteomes" id="UP000535511">
    <property type="component" value="Unassembled WGS sequence"/>
</dbReference>
<sequence length="46" mass="5068">MTTSDLPVGIDFGGIEGVRPGIEADWRAALRRTGPPVRARHVRARR</sequence>
<accession>A0A7Y9E717</accession>
<evidence type="ECO:0000313" key="2">
    <source>
        <dbReference type="Proteomes" id="UP000535511"/>
    </source>
</evidence>
<protein>
    <submittedName>
        <fullName evidence="1">Uncharacterized protein</fullName>
    </submittedName>
</protein>
<dbReference type="EMBL" id="JACCBG010000001">
    <property type="protein sequence ID" value="NYD42192.1"/>
    <property type="molecule type" value="Genomic_DNA"/>
</dbReference>
<organism evidence="1 2">
    <name type="scientific">Nocardioides panaciterrulae</name>
    <dbReference type="NCBI Taxonomy" id="661492"/>
    <lineage>
        <taxon>Bacteria</taxon>
        <taxon>Bacillati</taxon>
        <taxon>Actinomycetota</taxon>
        <taxon>Actinomycetes</taxon>
        <taxon>Propionibacteriales</taxon>
        <taxon>Nocardioidaceae</taxon>
        <taxon>Nocardioides</taxon>
    </lineage>
</organism>
<comment type="caution">
    <text evidence="1">The sequence shown here is derived from an EMBL/GenBank/DDBJ whole genome shotgun (WGS) entry which is preliminary data.</text>
</comment>
<dbReference type="AlphaFoldDB" id="A0A7Y9E717"/>
<proteinExistence type="predicted"/>